<keyword evidence="4" id="KW-0808">Transferase</keyword>
<feature type="region of interest" description="Disordered" evidence="6">
    <location>
        <begin position="639"/>
        <end position="660"/>
    </location>
</feature>
<dbReference type="Proteomes" id="UP000031516">
    <property type="component" value="Unassembled WGS sequence"/>
</dbReference>
<sequence length="690" mass="78828">MLLNGMKRLQGHPKAIFGGVLLFVLALVLYGSTVLELNGNSNFVSSKLRPKGPITFDGNLQSNSEAFDDGQEASKLAALAKLNGAVNNRYSEVSQTKLLPSWMKTSGPRSFGSLKNSRLNFKKLAGSHSYARARVLAGTALVSHTNTSVDGLEEVRVSDGAQACILVYVKDPSDISDLKRTMESVEANFNRKYQYPWVIVAPVNHFPTQEISEIASGFVRVAFVPKLPLDTQVSSLKSAEDPVVFSSDEFTKKKELKFEYYRKLQQLRSRESDSALQLEWELYQEKNSKLYNPSSISLARFLSSDVFSLNVLTPYDYFLKIEEGTVFDCEVKYDIFERFRDDSSANVGVVFMDKTLDPRLTQTFNTTLGKVQDEKNVKLSHYFADDNNHYNGVVVDTETFLVGKTAFFNTKQYLSFIRYMDKMRLEFSEPWSASEIMTAYFALIYNEVTPRSDVEGETSYTLRKDLMVFDDLAISNLGMFDSKLKNTPFEELKTEKYILTKQSCPISTTFANEVLLKNILRCNCDVDDRFFHSGVDLFKSLDDAEITTDFLETLPTETLFTEFHELVLAQMRNSILRSGAEQGQLLDFEQYFEQFSHRQIKSFTSIRTSRIDTLELLESQQEERVQDLKEGRGKKAKDFFDNKKKHLDQQSEKLDQKRKELEEAFKEEERRIKDEYANSNSTVHNLTSGI</sequence>
<dbReference type="Pfam" id="PF01793">
    <property type="entry name" value="Glyco_transf_15"/>
    <property type="match status" value="2"/>
</dbReference>
<keyword evidence="8" id="KW-1185">Reference proteome</keyword>
<evidence type="ECO:0000256" key="4">
    <source>
        <dbReference type="ARBA" id="ARBA00022679"/>
    </source>
</evidence>
<dbReference type="OrthoDB" id="4069664at2759"/>
<dbReference type="GO" id="GO:0006487">
    <property type="term" value="P:protein N-linked glycosylation"/>
    <property type="evidence" value="ECO:0007669"/>
    <property type="project" value="TreeGrafter"/>
</dbReference>
<evidence type="ECO:0000313" key="8">
    <source>
        <dbReference type="Proteomes" id="UP000031516"/>
    </source>
</evidence>
<keyword evidence="5" id="KW-0812">Transmembrane</keyword>
<evidence type="ECO:0000256" key="3">
    <source>
        <dbReference type="ARBA" id="ARBA00022676"/>
    </source>
</evidence>
<dbReference type="SUPFAM" id="SSF53448">
    <property type="entry name" value="Nucleotide-diphospho-sugar transferases"/>
    <property type="match status" value="1"/>
</dbReference>
<organism evidence="7 8">
    <name type="scientific">Kluyveromyces dobzhanskii CBS 2104</name>
    <dbReference type="NCBI Taxonomy" id="1427455"/>
    <lineage>
        <taxon>Eukaryota</taxon>
        <taxon>Fungi</taxon>
        <taxon>Dikarya</taxon>
        <taxon>Ascomycota</taxon>
        <taxon>Saccharomycotina</taxon>
        <taxon>Saccharomycetes</taxon>
        <taxon>Saccharomycetales</taxon>
        <taxon>Saccharomycetaceae</taxon>
        <taxon>Kluyveromyces</taxon>
    </lineage>
</organism>
<keyword evidence="3" id="KW-0328">Glycosyltransferase</keyword>
<evidence type="ECO:0000256" key="1">
    <source>
        <dbReference type="ARBA" id="ARBA00004606"/>
    </source>
</evidence>
<dbReference type="PANTHER" id="PTHR31121:SF6">
    <property type="entry name" value="ALPHA-1,2 MANNOSYLTRANSFERASE KTR1"/>
    <property type="match status" value="1"/>
</dbReference>
<comment type="caution">
    <text evidence="7">The sequence shown here is derived from an EMBL/GenBank/DDBJ whole genome shotgun (WGS) entry which is preliminary data.</text>
</comment>
<accession>A0A0A8L555</accession>
<proteinExistence type="inferred from homology"/>
<evidence type="ECO:0000313" key="7">
    <source>
        <dbReference type="EMBL" id="CDO93317.1"/>
    </source>
</evidence>
<dbReference type="InterPro" id="IPR029044">
    <property type="entry name" value="Nucleotide-diphossugar_trans"/>
</dbReference>
<dbReference type="Gene3D" id="3.90.550.10">
    <property type="entry name" value="Spore Coat Polysaccharide Biosynthesis Protein SpsA, Chain A"/>
    <property type="match status" value="1"/>
</dbReference>
<evidence type="ECO:0000256" key="6">
    <source>
        <dbReference type="SAM" id="MobiDB-lite"/>
    </source>
</evidence>
<comment type="similarity">
    <text evidence="2">Belongs to the glycosyltransferase 15 family.</text>
</comment>
<keyword evidence="5" id="KW-0735">Signal-anchor</keyword>
<dbReference type="GO" id="GO:0016020">
    <property type="term" value="C:membrane"/>
    <property type="evidence" value="ECO:0007669"/>
    <property type="project" value="UniProtKB-SubCell"/>
</dbReference>
<protein>
    <submittedName>
        <fullName evidence="7">WGS project CCBQ000000000 data, contig 00009</fullName>
    </submittedName>
</protein>
<evidence type="ECO:0000256" key="5">
    <source>
        <dbReference type="ARBA" id="ARBA00022968"/>
    </source>
</evidence>
<name>A0A0A8L555_9SACH</name>
<comment type="subcellular location">
    <subcellularLocation>
        <location evidence="1">Membrane</location>
        <topology evidence="1">Single-pass type II membrane protein</topology>
    </subcellularLocation>
</comment>
<dbReference type="GO" id="GO:0005794">
    <property type="term" value="C:Golgi apparatus"/>
    <property type="evidence" value="ECO:0007669"/>
    <property type="project" value="TreeGrafter"/>
</dbReference>
<dbReference type="PANTHER" id="PTHR31121">
    <property type="entry name" value="ALPHA-1,2 MANNOSYLTRANSFERASE KTR1"/>
    <property type="match status" value="1"/>
</dbReference>
<dbReference type="EMBL" id="CCBQ010000022">
    <property type="protein sequence ID" value="CDO93317.1"/>
    <property type="molecule type" value="Genomic_DNA"/>
</dbReference>
<gene>
    <name evidence="7" type="ORF">KLDO_g1618</name>
</gene>
<dbReference type="GO" id="GO:0000032">
    <property type="term" value="P:cell wall mannoprotein biosynthetic process"/>
    <property type="evidence" value="ECO:0007669"/>
    <property type="project" value="TreeGrafter"/>
</dbReference>
<dbReference type="GO" id="GO:0000026">
    <property type="term" value="F:alpha-1,2-mannosyltransferase activity"/>
    <property type="evidence" value="ECO:0007669"/>
    <property type="project" value="TreeGrafter"/>
</dbReference>
<dbReference type="InterPro" id="IPR002685">
    <property type="entry name" value="Glyco_trans_15"/>
</dbReference>
<reference evidence="7 8" key="1">
    <citation type="submission" date="2014-03" db="EMBL/GenBank/DDBJ databases">
        <title>The genome of Kluyveromyces dobzhanskii.</title>
        <authorList>
            <person name="Nystedt B."/>
            <person name="Astrom S."/>
        </authorList>
    </citation>
    <scope>NUCLEOTIDE SEQUENCE [LARGE SCALE GENOMIC DNA]</scope>
    <source>
        <strain evidence="7 8">CBS 2104</strain>
    </source>
</reference>
<dbReference type="AlphaFoldDB" id="A0A0A8L555"/>
<evidence type="ECO:0000256" key="2">
    <source>
        <dbReference type="ARBA" id="ARBA00007677"/>
    </source>
</evidence>